<evidence type="ECO:0000256" key="6">
    <source>
        <dbReference type="ARBA" id="ARBA00018464"/>
    </source>
</evidence>
<dbReference type="Pfam" id="PF00977">
    <property type="entry name" value="His_biosynth"/>
    <property type="match status" value="1"/>
</dbReference>
<dbReference type="HAMAP" id="MF_01014">
    <property type="entry name" value="HisA"/>
    <property type="match status" value="1"/>
</dbReference>
<comment type="catalytic activity">
    <reaction evidence="1 12 14">
        <text>1-(5-phospho-beta-D-ribosyl)-5-[(5-phospho-beta-D-ribosylamino)methylideneamino]imidazole-4-carboxamide = 5-[(5-phospho-1-deoxy-D-ribulos-1-ylimino)methylamino]-1-(5-phospho-beta-D-ribosyl)imidazole-4-carboxamide</text>
        <dbReference type="Rhea" id="RHEA:15469"/>
        <dbReference type="ChEBI" id="CHEBI:58435"/>
        <dbReference type="ChEBI" id="CHEBI:58525"/>
        <dbReference type="EC" id="5.3.1.16"/>
    </reaction>
</comment>
<dbReference type="GO" id="GO:0000105">
    <property type="term" value="P:L-histidine biosynthetic process"/>
    <property type="evidence" value="ECO:0007669"/>
    <property type="project" value="UniProtKB-UniRule"/>
</dbReference>
<dbReference type="GO" id="GO:0003949">
    <property type="term" value="F:1-(5-phosphoribosyl)-5-[(5-phosphoribosylamino)methylideneamino]imidazole-4-carboxamide isomerase activity"/>
    <property type="evidence" value="ECO:0007669"/>
    <property type="project" value="UniProtKB-UniRule"/>
</dbReference>
<dbReference type="InterPro" id="IPR044524">
    <property type="entry name" value="Isoase_HisA-like"/>
</dbReference>
<evidence type="ECO:0000256" key="9">
    <source>
        <dbReference type="ARBA" id="ARBA00023102"/>
    </source>
</evidence>
<keyword evidence="10 12" id="KW-0413">Isomerase</keyword>
<comment type="pathway">
    <text evidence="3 12 14">Amino-acid biosynthesis; L-histidine biosynthesis; L-histidine from 5-phospho-alpha-D-ribose 1-diphosphate: step 4/9.</text>
</comment>
<dbReference type="KEGG" id="manq:L1994_02550"/>
<organism evidence="15 16">
    <name type="scientific">Methanomicrobium antiquum</name>
    <dbReference type="NCBI Taxonomy" id="487686"/>
    <lineage>
        <taxon>Archaea</taxon>
        <taxon>Methanobacteriati</taxon>
        <taxon>Methanobacteriota</taxon>
        <taxon>Stenosarchaea group</taxon>
        <taxon>Methanomicrobia</taxon>
        <taxon>Methanomicrobiales</taxon>
        <taxon>Methanomicrobiaceae</taxon>
        <taxon>Methanomicrobium</taxon>
    </lineage>
</organism>
<feature type="active site" description="Proton donor" evidence="12">
    <location>
        <position position="129"/>
    </location>
</feature>
<dbReference type="InterPro" id="IPR013785">
    <property type="entry name" value="Aldolase_TIM"/>
</dbReference>
<comment type="subcellular location">
    <subcellularLocation>
        <location evidence="2 12 14">Cytoplasm</location>
    </subcellularLocation>
</comment>
<evidence type="ECO:0000313" key="15">
    <source>
        <dbReference type="EMBL" id="WFN37286.1"/>
    </source>
</evidence>
<dbReference type="NCBIfam" id="TIGR00007">
    <property type="entry name" value="1-(5-phosphoribosyl)-5-[(5-phosphoribosylamino)methylideneamino]imidazole-4-carboxamide isomerase"/>
    <property type="match status" value="1"/>
</dbReference>
<dbReference type="AlphaFoldDB" id="A0AAF0JNC5"/>
<evidence type="ECO:0000256" key="4">
    <source>
        <dbReference type="ARBA" id="ARBA00009667"/>
    </source>
</evidence>
<dbReference type="EC" id="5.3.1.16" evidence="5 12"/>
<accession>A0AAF0JNC5</accession>
<dbReference type="GeneID" id="79949239"/>
<evidence type="ECO:0000256" key="12">
    <source>
        <dbReference type="HAMAP-Rule" id="MF_01014"/>
    </source>
</evidence>
<sequence>MRVFPAVDILDGRCVQLVQGKRENKTEYGSPLDNAKRWIDEGADALHVINLDGAFEGSLKNAGLIKELILETGVFVQLGGGIRSVEDAAGWLDAGVDRVILGTLAIEEPESVKFLSEEYGREAIVAGVDAKAGQVVVRGWEKSAGDYIEWAKKFEMLGAGSLLFTNVDVEGLQRGISIDPVKRLVESTSISVIAAGGISSPSDVATLKNTGVDGIVLGSALYSGRIALKDALEICI</sequence>
<name>A0AAF0JNC5_9EURY</name>
<dbReference type="Proteomes" id="UP001218895">
    <property type="component" value="Chromosome"/>
</dbReference>
<keyword evidence="7 12" id="KW-0963">Cytoplasm</keyword>
<feature type="active site" description="Proton acceptor" evidence="12">
    <location>
        <position position="8"/>
    </location>
</feature>
<comment type="similarity">
    <text evidence="4 12 13">Belongs to the HisA/HisF family.</text>
</comment>
<dbReference type="InterPro" id="IPR006062">
    <property type="entry name" value="His_biosynth"/>
</dbReference>
<proteinExistence type="inferred from homology"/>
<keyword evidence="9 12" id="KW-0368">Histidine biosynthesis</keyword>
<evidence type="ECO:0000256" key="2">
    <source>
        <dbReference type="ARBA" id="ARBA00004496"/>
    </source>
</evidence>
<dbReference type="GO" id="GO:0005737">
    <property type="term" value="C:cytoplasm"/>
    <property type="evidence" value="ECO:0007669"/>
    <property type="project" value="UniProtKB-SubCell"/>
</dbReference>
<dbReference type="PANTHER" id="PTHR43090">
    <property type="entry name" value="1-(5-PHOSPHORIBOSYL)-5-[(5-PHOSPHORIBOSYLAMINO)METHYLIDENEAMINO] IMIDAZOLE-4-CARBOXAMIDE ISOMERASE"/>
    <property type="match status" value="1"/>
</dbReference>
<dbReference type="InterPro" id="IPR023016">
    <property type="entry name" value="HisA/PriA"/>
</dbReference>
<evidence type="ECO:0000256" key="3">
    <source>
        <dbReference type="ARBA" id="ARBA00005133"/>
    </source>
</evidence>
<gene>
    <name evidence="12 15" type="primary">hisA</name>
    <name evidence="15" type="ORF">L1994_02550</name>
</gene>
<protein>
    <recommendedName>
        <fullName evidence="6 12">1-(5-phosphoribosyl)-5-[(5-phosphoribosylamino)methylideneamino] imidazole-4-carboxamide isomerase</fullName>
        <ecNumber evidence="5 12">5.3.1.16</ecNumber>
    </recommendedName>
    <alternativeName>
        <fullName evidence="11 12">Phosphoribosylformimino-5-aminoimidazole carboxamide ribotide isomerase</fullName>
    </alternativeName>
</protein>
<evidence type="ECO:0000256" key="7">
    <source>
        <dbReference type="ARBA" id="ARBA00022490"/>
    </source>
</evidence>
<dbReference type="FunFam" id="3.20.20.70:FF:000009">
    <property type="entry name" value="1-(5-phosphoribosyl)-5-[(5-phosphoribosylamino)methylideneamino] imidazole-4-carboxamide isomerase"/>
    <property type="match status" value="1"/>
</dbReference>
<keyword evidence="8 12" id="KW-0028">Amino-acid biosynthesis</keyword>
<evidence type="ECO:0000256" key="10">
    <source>
        <dbReference type="ARBA" id="ARBA00023235"/>
    </source>
</evidence>
<evidence type="ECO:0000256" key="5">
    <source>
        <dbReference type="ARBA" id="ARBA00012550"/>
    </source>
</evidence>
<reference evidence="15" key="1">
    <citation type="submission" date="2022-01" db="EMBL/GenBank/DDBJ databases">
        <title>Complete genome of Methanomicrobium antiquum DSM 21220.</title>
        <authorList>
            <person name="Chen S.-C."/>
            <person name="You Y.-T."/>
            <person name="Zhou Y.-Z."/>
            <person name="Lai M.-C."/>
        </authorList>
    </citation>
    <scope>NUCLEOTIDE SEQUENCE</scope>
    <source>
        <strain evidence="15">DSM 21220</strain>
    </source>
</reference>
<keyword evidence="16" id="KW-1185">Reference proteome</keyword>
<dbReference type="NCBIfam" id="NF010112">
    <property type="entry name" value="PRK13585.1"/>
    <property type="match status" value="1"/>
</dbReference>
<dbReference type="GO" id="GO:0000162">
    <property type="term" value="P:L-tryptophan biosynthetic process"/>
    <property type="evidence" value="ECO:0007669"/>
    <property type="project" value="TreeGrafter"/>
</dbReference>
<dbReference type="CDD" id="cd04732">
    <property type="entry name" value="HisA"/>
    <property type="match status" value="1"/>
</dbReference>
<evidence type="ECO:0000256" key="1">
    <source>
        <dbReference type="ARBA" id="ARBA00000901"/>
    </source>
</evidence>
<evidence type="ECO:0000313" key="16">
    <source>
        <dbReference type="Proteomes" id="UP001218895"/>
    </source>
</evidence>
<dbReference type="InterPro" id="IPR006063">
    <property type="entry name" value="HisA_bact_arch"/>
</dbReference>
<evidence type="ECO:0000256" key="8">
    <source>
        <dbReference type="ARBA" id="ARBA00022605"/>
    </source>
</evidence>
<dbReference type="RefSeq" id="WP_278100125.1">
    <property type="nucleotide sequence ID" value="NZ_CP091092.1"/>
</dbReference>
<dbReference type="EMBL" id="CP091092">
    <property type="protein sequence ID" value="WFN37286.1"/>
    <property type="molecule type" value="Genomic_DNA"/>
</dbReference>
<evidence type="ECO:0000256" key="11">
    <source>
        <dbReference type="ARBA" id="ARBA00030547"/>
    </source>
</evidence>
<dbReference type="InterPro" id="IPR011060">
    <property type="entry name" value="RibuloseP-bd_barrel"/>
</dbReference>
<dbReference type="PANTHER" id="PTHR43090:SF7">
    <property type="entry name" value="1-(5-PHOSPHORIBOSYL)-5-[(5-PHOSPHORIBOSYLAMINO)METHYLIDENEAMINO] IMIDAZOLE-4-CARBOXAMIDE ISOMERASE"/>
    <property type="match status" value="1"/>
</dbReference>
<evidence type="ECO:0000256" key="13">
    <source>
        <dbReference type="RuleBase" id="RU003657"/>
    </source>
</evidence>
<evidence type="ECO:0000256" key="14">
    <source>
        <dbReference type="RuleBase" id="RU003658"/>
    </source>
</evidence>
<dbReference type="Gene3D" id="3.20.20.70">
    <property type="entry name" value="Aldolase class I"/>
    <property type="match status" value="1"/>
</dbReference>
<dbReference type="SUPFAM" id="SSF51366">
    <property type="entry name" value="Ribulose-phoshate binding barrel"/>
    <property type="match status" value="1"/>
</dbReference>